<reference evidence="1" key="1">
    <citation type="submission" date="2019-03" db="EMBL/GenBank/DDBJ databases">
        <authorList>
            <person name="Mank J."/>
            <person name="Almeida P."/>
        </authorList>
    </citation>
    <scope>NUCLEOTIDE SEQUENCE</scope>
    <source>
        <strain evidence="1">78183</strain>
    </source>
</reference>
<accession>A0A6N2M0L9</accession>
<sequence>MVLSLLRDTNSIFELDCSLKFLRFQTLTLRFPIFEIDVVFFLLSLQKKNSETKKQAIMLTVLESTKPSCRRNKPIY</sequence>
<evidence type="ECO:0000313" key="1">
    <source>
        <dbReference type="EMBL" id="VFU47294.1"/>
    </source>
</evidence>
<proteinExistence type="predicted"/>
<protein>
    <submittedName>
        <fullName evidence="1">Uncharacterized protein</fullName>
    </submittedName>
</protein>
<dbReference type="EMBL" id="CAADRP010001663">
    <property type="protein sequence ID" value="VFU47294.1"/>
    <property type="molecule type" value="Genomic_DNA"/>
</dbReference>
<name>A0A6N2M0L9_SALVM</name>
<organism evidence="1">
    <name type="scientific">Salix viminalis</name>
    <name type="common">Common osier</name>
    <name type="synonym">Basket willow</name>
    <dbReference type="NCBI Taxonomy" id="40686"/>
    <lineage>
        <taxon>Eukaryota</taxon>
        <taxon>Viridiplantae</taxon>
        <taxon>Streptophyta</taxon>
        <taxon>Embryophyta</taxon>
        <taxon>Tracheophyta</taxon>
        <taxon>Spermatophyta</taxon>
        <taxon>Magnoliopsida</taxon>
        <taxon>eudicotyledons</taxon>
        <taxon>Gunneridae</taxon>
        <taxon>Pentapetalae</taxon>
        <taxon>rosids</taxon>
        <taxon>fabids</taxon>
        <taxon>Malpighiales</taxon>
        <taxon>Salicaceae</taxon>
        <taxon>Saliceae</taxon>
        <taxon>Salix</taxon>
    </lineage>
</organism>
<gene>
    <name evidence="1" type="ORF">SVIM_LOCUS303353</name>
</gene>
<dbReference type="AlphaFoldDB" id="A0A6N2M0L9"/>